<dbReference type="AlphaFoldDB" id="A0A849SIU5"/>
<dbReference type="PANTHER" id="PTHR37422">
    <property type="entry name" value="TEICHURONIC ACID BIOSYNTHESIS PROTEIN TUAE"/>
    <property type="match status" value="1"/>
</dbReference>
<evidence type="ECO:0000256" key="5">
    <source>
        <dbReference type="SAM" id="Phobius"/>
    </source>
</evidence>
<comment type="caution">
    <text evidence="7">The sequence shown here is derived from an EMBL/GenBank/DDBJ whole genome shotgun (WGS) entry which is preliminary data.</text>
</comment>
<protein>
    <recommendedName>
        <fullName evidence="6">O-antigen ligase-related domain-containing protein</fullName>
    </recommendedName>
</protein>
<dbReference type="InterPro" id="IPR007016">
    <property type="entry name" value="O-antigen_ligase-rel_domated"/>
</dbReference>
<feature type="domain" description="O-antigen ligase-related" evidence="6">
    <location>
        <begin position="262"/>
        <end position="405"/>
    </location>
</feature>
<dbReference type="PANTHER" id="PTHR37422:SF13">
    <property type="entry name" value="LIPOPOLYSACCHARIDE BIOSYNTHESIS PROTEIN PA4999-RELATED"/>
    <property type="match status" value="1"/>
</dbReference>
<feature type="transmembrane region" description="Helical" evidence="5">
    <location>
        <begin position="132"/>
        <end position="150"/>
    </location>
</feature>
<evidence type="ECO:0000256" key="2">
    <source>
        <dbReference type="ARBA" id="ARBA00022692"/>
    </source>
</evidence>
<feature type="transmembrane region" description="Helical" evidence="5">
    <location>
        <begin position="64"/>
        <end position="88"/>
    </location>
</feature>
<proteinExistence type="predicted"/>
<evidence type="ECO:0000313" key="7">
    <source>
        <dbReference type="EMBL" id="NOT35688.1"/>
    </source>
</evidence>
<feature type="transmembrane region" description="Helical" evidence="5">
    <location>
        <begin position="32"/>
        <end position="52"/>
    </location>
</feature>
<keyword evidence="3 5" id="KW-1133">Transmembrane helix</keyword>
<dbReference type="Pfam" id="PF04932">
    <property type="entry name" value="Wzy_C"/>
    <property type="match status" value="1"/>
</dbReference>
<dbReference type="GO" id="GO:0016020">
    <property type="term" value="C:membrane"/>
    <property type="evidence" value="ECO:0007669"/>
    <property type="project" value="UniProtKB-SubCell"/>
</dbReference>
<feature type="transmembrane region" description="Helical" evidence="5">
    <location>
        <begin position="261"/>
        <end position="290"/>
    </location>
</feature>
<feature type="transmembrane region" description="Helical" evidence="5">
    <location>
        <begin position="100"/>
        <end position="120"/>
    </location>
</feature>
<feature type="transmembrane region" description="Helical" evidence="5">
    <location>
        <begin position="196"/>
        <end position="215"/>
    </location>
</feature>
<dbReference type="InterPro" id="IPR051533">
    <property type="entry name" value="WaaL-like"/>
</dbReference>
<organism evidence="7 8">
    <name type="scientific">Eiseniibacteriota bacterium</name>
    <dbReference type="NCBI Taxonomy" id="2212470"/>
    <lineage>
        <taxon>Bacteria</taxon>
        <taxon>Candidatus Eiseniibacteriota</taxon>
    </lineage>
</organism>
<feature type="transmembrane region" description="Helical" evidence="5">
    <location>
        <begin position="389"/>
        <end position="409"/>
    </location>
</feature>
<evidence type="ECO:0000313" key="8">
    <source>
        <dbReference type="Proteomes" id="UP000580839"/>
    </source>
</evidence>
<dbReference type="Proteomes" id="UP000580839">
    <property type="component" value="Unassembled WGS sequence"/>
</dbReference>
<sequence length="479" mass="52049">MTLDPRTPLPVSFEGLRERARRHGEALGMPTLIAIAAVAAVLAISALAMLDYMMGQQSHRLIKLLFGAIGLGAIAGLPHFGLSLFPVLLPLLGLFPKLPIPGVNTLNALVLGVFFSFALIKVMRREPFLRGGWLHLPIAAFLVFCVFSIMRAAAFPTGHTYQAAPAGMSLFRSGMSFAVYFVAIAMLRGAKDRTHLVWGVVLGLAIETAFTFAYGRNLHGRATGTIGQANELGTFLAMFSVFALSLAFGARAWWQRGFALAVAVCGSIGVFMTVSRGAMMALAAAALLVAARSSRVFFVLLVVGVATNPFWMPEYVKERLSTTQTEDDESDDVTLDAGAQSRVNTWQTLMVLIQEHPLDGVGYDALGDVLPQAGAALGLRVKDSSHNTYLRILAELGIFGMMVFLWFWWRCVRLCEAGIRVAADRFERQVAVGAGAGFLVLAISCWFGDRFWDVQVTGNLWVLCAVIDHRVQEYLGVRA</sequence>
<keyword evidence="4 5" id="KW-0472">Membrane</keyword>
<evidence type="ECO:0000259" key="6">
    <source>
        <dbReference type="Pfam" id="PF04932"/>
    </source>
</evidence>
<evidence type="ECO:0000256" key="3">
    <source>
        <dbReference type="ARBA" id="ARBA00022989"/>
    </source>
</evidence>
<evidence type="ECO:0000256" key="1">
    <source>
        <dbReference type="ARBA" id="ARBA00004141"/>
    </source>
</evidence>
<keyword evidence="2 5" id="KW-0812">Transmembrane</keyword>
<accession>A0A849SIU5</accession>
<comment type="subcellular location">
    <subcellularLocation>
        <location evidence="1">Membrane</location>
        <topology evidence="1">Multi-pass membrane protein</topology>
    </subcellularLocation>
</comment>
<reference evidence="7 8" key="1">
    <citation type="submission" date="2020-04" db="EMBL/GenBank/DDBJ databases">
        <title>Metagenomic profiling of ammonia- and methane-oxidizing microorganisms in a Dutch drinking water treatment plant.</title>
        <authorList>
            <person name="Poghosyan L."/>
            <person name="Leucker S."/>
        </authorList>
    </citation>
    <scope>NUCLEOTIDE SEQUENCE [LARGE SCALE GENOMIC DNA]</scope>
    <source>
        <strain evidence="7">S-RSF-IL-03</strain>
    </source>
</reference>
<evidence type="ECO:0000256" key="4">
    <source>
        <dbReference type="ARBA" id="ARBA00023136"/>
    </source>
</evidence>
<dbReference type="EMBL" id="JABFRW010000212">
    <property type="protein sequence ID" value="NOT35688.1"/>
    <property type="molecule type" value="Genomic_DNA"/>
</dbReference>
<name>A0A849SIU5_UNCEI</name>
<feature type="transmembrane region" description="Helical" evidence="5">
    <location>
        <begin position="235"/>
        <end position="254"/>
    </location>
</feature>
<feature type="transmembrane region" description="Helical" evidence="5">
    <location>
        <begin position="429"/>
        <end position="447"/>
    </location>
</feature>
<gene>
    <name evidence="7" type="ORF">HOP12_16225</name>
</gene>
<feature type="transmembrane region" description="Helical" evidence="5">
    <location>
        <begin position="170"/>
        <end position="189"/>
    </location>
</feature>